<dbReference type="GO" id="GO:0006629">
    <property type="term" value="P:lipid metabolic process"/>
    <property type="evidence" value="ECO:0007669"/>
    <property type="project" value="InterPro"/>
</dbReference>
<protein>
    <submittedName>
        <fullName evidence="2">Lipolytic protein G-D-S-L family</fullName>
    </submittedName>
</protein>
<dbReference type="InterPro" id="IPR036514">
    <property type="entry name" value="SGNH_hydro_sf"/>
</dbReference>
<dbReference type="SUPFAM" id="SSF52266">
    <property type="entry name" value="SGNH hydrolase"/>
    <property type="match status" value="1"/>
</dbReference>
<dbReference type="PROSITE" id="PS01098">
    <property type="entry name" value="LIPASE_GDSL_SER"/>
    <property type="match status" value="1"/>
</dbReference>
<gene>
    <name evidence="2" type="ORF">PL9214290652</name>
</gene>
<evidence type="ECO:0000313" key="3">
    <source>
        <dbReference type="Proteomes" id="UP000184315"/>
    </source>
</evidence>
<reference evidence="3" key="1">
    <citation type="submission" date="2015-10" db="EMBL/GenBank/DDBJ databases">
        <authorList>
            <person name="Regsiter A."/>
            <person name="william w."/>
        </authorList>
    </citation>
    <scope>NUCLEOTIDE SEQUENCE [LARGE SCALE GENOMIC DNA]</scope>
</reference>
<accession>A0A1J1LES1</accession>
<evidence type="ECO:0000313" key="2">
    <source>
        <dbReference type="EMBL" id="CUR31061.1"/>
    </source>
</evidence>
<dbReference type="STRING" id="671072.PL9214290652"/>
<organism evidence="2 3">
    <name type="scientific">Planktothrix tepida PCC 9214</name>
    <dbReference type="NCBI Taxonomy" id="671072"/>
    <lineage>
        <taxon>Bacteria</taxon>
        <taxon>Bacillati</taxon>
        <taxon>Cyanobacteriota</taxon>
        <taxon>Cyanophyceae</taxon>
        <taxon>Oscillatoriophycideae</taxon>
        <taxon>Oscillatoriales</taxon>
        <taxon>Microcoleaceae</taxon>
        <taxon>Planktothrix</taxon>
    </lineage>
</organism>
<proteinExistence type="predicted"/>
<dbReference type="Gene3D" id="3.40.50.1110">
    <property type="entry name" value="SGNH hydrolase"/>
    <property type="match status" value="1"/>
</dbReference>
<dbReference type="EMBL" id="CZDF01000132">
    <property type="protein sequence ID" value="CUR31061.1"/>
    <property type="molecule type" value="Genomic_DNA"/>
</dbReference>
<dbReference type="AlphaFoldDB" id="A0A1J1LES1"/>
<dbReference type="RefSeq" id="WP_072717988.1">
    <property type="nucleotide sequence ID" value="NZ_LN889782.1"/>
</dbReference>
<feature type="domain" description="SGNH hydrolase-type esterase" evidence="1">
    <location>
        <begin position="82"/>
        <end position="296"/>
    </location>
</feature>
<dbReference type="OrthoDB" id="481127at2"/>
<sequence length="312" mass="35345">MKIALVLLSVLFGILILVEISLRIGFGFGSPVLYLADTEIGYLLAPNQQTRRYGNRIEINQYSMRSAAITPIPSPETRRVLLLGDSLVNGGWWTDQSQTLSALIRQQLQARMGNRDNWEVLNIAANSWGPPNQLAYLQRFGTFGSEVIVLLLNSDDLFTQPPNSGVVGRDRNYPHTKPPLALVEVFNRYLKRSEPIPPAKQPQPSDPVAYNLEKIQKIQAIATQNHANFILAMTPLLREVGEPGSRDYEIKARQRFKQLIQDKNWIYMDFLPLFKETAQPQSLYRDHIHLSPSGNQFVSEIISYQLTVNSSQ</sequence>
<dbReference type="GO" id="GO:0016298">
    <property type="term" value="F:lipase activity"/>
    <property type="evidence" value="ECO:0007669"/>
    <property type="project" value="InterPro"/>
</dbReference>
<keyword evidence="3" id="KW-1185">Reference proteome</keyword>
<dbReference type="Proteomes" id="UP000184315">
    <property type="component" value="Unassembled WGS sequence"/>
</dbReference>
<name>A0A1J1LES1_9CYAN</name>
<evidence type="ECO:0000259" key="1">
    <source>
        <dbReference type="Pfam" id="PF13472"/>
    </source>
</evidence>
<dbReference type="InterPro" id="IPR013830">
    <property type="entry name" value="SGNH_hydro"/>
</dbReference>
<dbReference type="InterPro" id="IPR008265">
    <property type="entry name" value="Lipase_GDSL_AS"/>
</dbReference>
<dbReference type="Pfam" id="PF13472">
    <property type="entry name" value="Lipase_GDSL_2"/>
    <property type="match status" value="1"/>
</dbReference>